<feature type="compositionally biased region" description="Polar residues" evidence="1">
    <location>
        <begin position="154"/>
        <end position="177"/>
    </location>
</feature>
<proteinExistence type="predicted"/>
<sequence length="192" mass="21564">MPNTSNVYQAIKSRFRKASWSSIVRHARNIFQPVDPSHNIIKHAIYLNETIEAIECQLGPLDSNKILTLSLFFLVPTMQDQITLALDTRLAENPKLAINMEDILDIVQQLSDSSDSPLNQESLQISRVDASMIRPSKGKQRYEEQPFATPCPPSSQQKDSQKFNPSYSSSPVTTTKNDPPPLVLRQFQPGAN</sequence>
<dbReference type="EMBL" id="AVOT02101676">
    <property type="protein sequence ID" value="MBW0577921.1"/>
    <property type="molecule type" value="Genomic_DNA"/>
</dbReference>
<accession>A0A9Q3KCA1</accession>
<comment type="caution">
    <text evidence="2">The sequence shown here is derived from an EMBL/GenBank/DDBJ whole genome shotgun (WGS) entry which is preliminary data.</text>
</comment>
<keyword evidence="3" id="KW-1185">Reference proteome</keyword>
<reference evidence="2" key="1">
    <citation type="submission" date="2021-03" db="EMBL/GenBank/DDBJ databases">
        <title>Draft genome sequence of rust myrtle Austropuccinia psidii MF-1, a brazilian biotype.</title>
        <authorList>
            <person name="Quecine M.C."/>
            <person name="Pachon D.M.R."/>
            <person name="Bonatelli M.L."/>
            <person name="Correr F.H."/>
            <person name="Franceschini L.M."/>
            <person name="Leite T.F."/>
            <person name="Margarido G.R.A."/>
            <person name="Almeida C.A."/>
            <person name="Ferrarezi J.A."/>
            <person name="Labate C.A."/>
        </authorList>
    </citation>
    <scope>NUCLEOTIDE SEQUENCE</scope>
    <source>
        <strain evidence="2">MF-1</strain>
    </source>
</reference>
<evidence type="ECO:0000256" key="1">
    <source>
        <dbReference type="SAM" id="MobiDB-lite"/>
    </source>
</evidence>
<protein>
    <submittedName>
        <fullName evidence="2">Uncharacterized protein</fullName>
    </submittedName>
</protein>
<evidence type="ECO:0000313" key="2">
    <source>
        <dbReference type="EMBL" id="MBW0577921.1"/>
    </source>
</evidence>
<dbReference type="Proteomes" id="UP000765509">
    <property type="component" value="Unassembled WGS sequence"/>
</dbReference>
<dbReference type="AlphaFoldDB" id="A0A9Q3KCA1"/>
<evidence type="ECO:0000313" key="3">
    <source>
        <dbReference type="Proteomes" id="UP000765509"/>
    </source>
</evidence>
<organism evidence="2 3">
    <name type="scientific">Austropuccinia psidii MF-1</name>
    <dbReference type="NCBI Taxonomy" id="1389203"/>
    <lineage>
        <taxon>Eukaryota</taxon>
        <taxon>Fungi</taxon>
        <taxon>Dikarya</taxon>
        <taxon>Basidiomycota</taxon>
        <taxon>Pucciniomycotina</taxon>
        <taxon>Pucciniomycetes</taxon>
        <taxon>Pucciniales</taxon>
        <taxon>Sphaerophragmiaceae</taxon>
        <taxon>Austropuccinia</taxon>
    </lineage>
</organism>
<name>A0A9Q3KCA1_9BASI</name>
<feature type="region of interest" description="Disordered" evidence="1">
    <location>
        <begin position="133"/>
        <end position="192"/>
    </location>
</feature>
<gene>
    <name evidence="2" type="ORF">O181_117636</name>
</gene>